<proteinExistence type="predicted"/>
<sequence length="253" mass="29433">MTKKILKLLSCLAVILMVACILPSGAFAAENDQLDKGDMKFGKMNRFADSGMDRSDIREKFQNDMPEFETDEEKFEYLLEMMSESINKRIEALESIDLDEIDDERITAEGIEKHLESLDNVKEELETAESLEDLREIRESIASVKPQDGPGHRNMERIENMPEFESDEEKFEYILEKMSDSIDKRIELLESLDLDEIDDKRITAEDVAERLDNLEQAQEFLTDATSLEDLKEIREDLKEMRRSHPPMELQEDE</sequence>
<dbReference type="PROSITE" id="PS51257">
    <property type="entry name" value="PROKAR_LIPOPROTEIN"/>
    <property type="match status" value="1"/>
</dbReference>
<keyword evidence="3" id="KW-1185">Reference proteome</keyword>
<dbReference type="EMBL" id="JRHO01000002">
    <property type="protein sequence ID" value="KGK99720.1"/>
    <property type="molecule type" value="Genomic_DNA"/>
</dbReference>
<protein>
    <submittedName>
        <fullName evidence="2">Uncharacterized protein</fullName>
    </submittedName>
</protein>
<dbReference type="OrthoDB" id="136847at2157"/>
<gene>
    <name evidence="2" type="ORF">LI82_00420</name>
</gene>
<evidence type="ECO:0000256" key="1">
    <source>
        <dbReference type="SAM" id="Coils"/>
    </source>
</evidence>
<dbReference type="AlphaFoldDB" id="A0A099T3F5"/>
<accession>A0A099T3F5</accession>
<reference evidence="2 3" key="1">
    <citation type="submission" date="2014-09" db="EMBL/GenBank/DDBJ databases">
        <title>Draft genome sequence of an obligately methylotrophic methanogen, Methanococcoides methylutens, isolated from marine sediment.</title>
        <authorList>
            <person name="Guan Y."/>
            <person name="Ngugi D.K."/>
            <person name="Blom J."/>
            <person name="Ali S."/>
            <person name="Ferry J.G."/>
            <person name="Stingl U."/>
        </authorList>
    </citation>
    <scope>NUCLEOTIDE SEQUENCE [LARGE SCALE GENOMIC DNA]</scope>
    <source>
        <strain evidence="2 3">DSM 2657</strain>
    </source>
</reference>
<keyword evidence="1" id="KW-0175">Coiled coil</keyword>
<feature type="coiled-coil region" evidence="1">
    <location>
        <begin position="197"/>
        <end position="224"/>
    </location>
</feature>
<evidence type="ECO:0000313" key="3">
    <source>
        <dbReference type="Proteomes" id="UP000029859"/>
    </source>
</evidence>
<dbReference type="RefSeq" id="WP_048193002.1">
    <property type="nucleotide sequence ID" value="NZ_CAAGSM010000008.1"/>
</dbReference>
<dbReference type="Proteomes" id="UP000029859">
    <property type="component" value="Unassembled WGS sequence"/>
</dbReference>
<name>A0A099T3F5_METMT</name>
<comment type="caution">
    <text evidence="2">The sequence shown here is derived from an EMBL/GenBank/DDBJ whole genome shotgun (WGS) entry which is preliminary data.</text>
</comment>
<organism evidence="2 3">
    <name type="scientific">Methanococcoides methylutens</name>
    <dbReference type="NCBI Taxonomy" id="2226"/>
    <lineage>
        <taxon>Archaea</taxon>
        <taxon>Methanobacteriati</taxon>
        <taxon>Methanobacteriota</taxon>
        <taxon>Stenosarchaea group</taxon>
        <taxon>Methanomicrobia</taxon>
        <taxon>Methanosarcinales</taxon>
        <taxon>Methanosarcinaceae</taxon>
        <taxon>Methanococcoides</taxon>
    </lineage>
</organism>
<evidence type="ECO:0000313" key="2">
    <source>
        <dbReference type="EMBL" id="KGK99720.1"/>
    </source>
</evidence>